<dbReference type="EMBL" id="FOBF01000011">
    <property type="protein sequence ID" value="SEM26715.1"/>
    <property type="molecule type" value="Genomic_DNA"/>
</dbReference>
<sequence length="209" mass="23032">MGERPEGLRARQKRETRQLISDVATRLFLERGYDNVTIADVASAAGVARMTVTNHFPLKEDLVLDLQEELVNGMARAVSRRAPGESALDAVRRDYGERLSRRDPAIPDADAGWQRMVLGTPVLRARLRQLFDQAEAELAAVLARETGDTGLAPRLVAAALADVERLLFEEGQRLVLDGEESEHIFAALAGTARQAYDLLEPAVGDYARR</sequence>
<dbReference type="Proteomes" id="UP000198953">
    <property type="component" value="Unassembled WGS sequence"/>
</dbReference>
<name>A0A1H7WZI9_9ACTN</name>
<keyword evidence="2 4" id="KW-0238">DNA-binding</keyword>
<dbReference type="InterPro" id="IPR050109">
    <property type="entry name" value="HTH-type_TetR-like_transc_reg"/>
</dbReference>
<keyword evidence="7" id="KW-1185">Reference proteome</keyword>
<dbReference type="Gene3D" id="1.10.357.10">
    <property type="entry name" value="Tetracycline Repressor, domain 2"/>
    <property type="match status" value="1"/>
</dbReference>
<dbReference type="STRING" id="46177.SAMN05660976_04673"/>
<feature type="DNA-binding region" description="H-T-H motif" evidence="4">
    <location>
        <begin position="37"/>
        <end position="56"/>
    </location>
</feature>
<dbReference type="PROSITE" id="PS50977">
    <property type="entry name" value="HTH_TETR_2"/>
    <property type="match status" value="1"/>
</dbReference>
<dbReference type="SUPFAM" id="SSF46689">
    <property type="entry name" value="Homeodomain-like"/>
    <property type="match status" value="1"/>
</dbReference>
<reference evidence="6 7" key="1">
    <citation type="submission" date="2016-10" db="EMBL/GenBank/DDBJ databases">
        <authorList>
            <person name="de Groot N.N."/>
        </authorList>
    </citation>
    <scope>NUCLEOTIDE SEQUENCE [LARGE SCALE GENOMIC DNA]</scope>
    <source>
        <strain evidence="6 7">DSM 43357</strain>
    </source>
</reference>
<proteinExistence type="predicted"/>
<dbReference type="OrthoDB" id="155497at2"/>
<dbReference type="Pfam" id="PF00440">
    <property type="entry name" value="TetR_N"/>
    <property type="match status" value="1"/>
</dbReference>
<organism evidence="6 7">
    <name type="scientific">Nonomuraea pusilla</name>
    <dbReference type="NCBI Taxonomy" id="46177"/>
    <lineage>
        <taxon>Bacteria</taxon>
        <taxon>Bacillati</taxon>
        <taxon>Actinomycetota</taxon>
        <taxon>Actinomycetes</taxon>
        <taxon>Streptosporangiales</taxon>
        <taxon>Streptosporangiaceae</taxon>
        <taxon>Nonomuraea</taxon>
    </lineage>
</organism>
<accession>A0A1H7WZI9</accession>
<evidence type="ECO:0000256" key="2">
    <source>
        <dbReference type="ARBA" id="ARBA00023125"/>
    </source>
</evidence>
<feature type="domain" description="HTH tetR-type" evidence="5">
    <location>
        <begin position="14"/>
        <end position="74"/>
    </location>
</feature>
<dbReference type="PANTHER" id="PTHR30055:SF234">
    <property type="entry name" value="HTH-TYPE TRANSCRIPTIONAL REGULATOR BETI"/>
    <property type="match status" value="1"/>
</dbReference>
<dbReference type="AlphaFoldDB" id="A0A1H7WZI9"/>
<dbReference type="GO" id="GO:0003700">
    <property type="term" value="F:DNA-binding transcription factor activity"/>
    <property type="evidence" value="ECO:0007669"/>
    <property type="project" value="TreeGrafter"/>
</dbReference>
<evidence type="ECO:0000256" key="4">
    <source>
        <dbReference type="PROSITE-ProRule" id="PRU00335"/>
    </source>
</evidence>
<dbReference type="PRINTS" id="PR00455">
    <property type="entry name" value="HTHTETR"/>
</dbReference>
<keyword evidence="1" id="KW-0805">Transcription regulation</keyword>
<dbReference type="InterPro" id="IPR009057">
    <property type="entry name" value="Homeodomain-like_sf"/>
</dbReference>
<dbReference type="GO" id="GO:0000976">
    <property type="term" value="F:transcription cis-regulatory region binding"/>
    <property type="evidence" value="ECO:0007669"/>
    <property type="project" value="TreeGrafter"/>
</dbReference>
<dbReference type="InterPro" id="IPR001647">
    <property type="entry name" value="HTH_TetR"/>
</dbReference>
<evidence type="ECO:0000259" key="5">
    <source>
        <dbReference type="PROSITE" id="PS50977"/>
    </source>
</evidence>
<evidence type="ECO:0000256" key="3">
    <source>
        <dbReference type="ARBA" id="ARBA00023163"/>
    </source>
</evidence>
<protein>
    <submittedName>
        <fullName evidence="6">Transcriptional regulator, TetR family</fullName>
    </submittedName>
</protein>
<evidence type="ECO:0000313" key="7">
    <source>
        <dbReference type="Proteomes" id="UP000198953"/>
    </source>
</evidence>
<dbReference type="PANTHER" id="PTHR30055">
    <property type="entry name" value="HTH-TYPE TRANSCRIPTIONAL REGULATOR RUTR"/>
    <property type="match status" value="1"/>
</dbReference>
<evidence type="ECO:0000256" key="1">
    <source>
        <dbReference type="ARBA" id="ARBA00023015"/>
    </source>
</evidence>
<evidence type="ECO:0000313" key="6">
    <source>
        <dbReference type="EMBL" id="SEM26715.1"/>
    </source>
</evidence>
<keyword evidence="3" id="KW-0804">Transcription</keyword>
<gene>
    <name evidence="6" type="ORF">SAMN05660976_04673</name>
</gene>